<evidence type="ECO:0000313" key="1">
    <source>
        <dbReference type="EMBL" id="CAG7829948.1"/>
    </source>
</evidence>
<organism evidence="1 2">
    <name type="scientific">Allacma fusca</name>
    <dbReference type="NCBI Taxonomy" id="39272"/>
    <lineage>
        <taxon>Eukaryota</taxon>
        <taxon>Metazoa</taxon>
        <taxon>Ecdysozoa</taxon>
        <taxon>Arthropoda</taxon>
        <taxon>Hexapoda</taxon>
        <taxon>Collembola</taxon>
        <taxon>Symphypleona</taxon>
        <taxon>Sminthuridae</taxon>
        <taxon>Allacma</taxon>
    </lineage>
</organism>
<name>A0A8J2PH81_9HEXA</name>
<accession>A0A8J2PH81</accession>
<reference evidence="1" key="1">
    <citation type="submission" date="2021-06" db="EMBL/GenBank/DDBJ databases">
        <authorList>
            <person name="Hodson N. C."/>
            <person name="Mongue J. A."/>
            <person name="Jaron S. K."/>
        </authorList>
    </citation>
    <scope>NUCLEOTIDE SEQUENCE</scope>
</reference>
<keyword evidence="2" id="KW-1185">Reference proteome</keyword>
<dbReference type="Proteomes" id="UP000708208">
    <property type="component" value="Unassembled WGS sequence"/>
</dbReference>
<dbReference type="AlphaFoldDB" id="A0A8J2PH81"/>
<sequence>MTAGSVGREIFDLCACGATGNMAWFKVIAGQVALPPPPEAPQLVPGYDGGFDPHGTVSLYGIGWRC</sequence>
<comment type="caution">
    <text evidence="1">The sequence shown here is derived from an EMBL/GenBank/DDBJ whole genome shotgun (WGS) entry which is preliminary data.</text>
</comment>
<proteinExistence type="predicted"/>
<protein>
    <submittedName>
        <fullName evidence="1">Uncharacterized protein</fullName>
    </submittedName>
</protein>
<evidence type="ECO:0000313" key="2">
    <source>
        <dbReference type="Proteomes" id="UP000708208"/>
    </source>
</evidence>
<gene>
    <name evidence="1" type="ORF">AFUS01_LOCUS39780</name>
</gene>
<dbReference type="EMBL" id="CAJVCH010553582">
    <property type="protein sequence ID" value="CAG7829948.1"/>
    <property type="molecule type" value="Genomic_DNA"/>
</dbReference>